<keyword evidence="3 4" id="KW-0012">Acyltransferase</keyword>
<evidence type="ECO:0000313" key="6">
    <source>
        <dbReference type="Proteomes" id="UP000680866"/>
    </source>
</evidence>
<organism evidence="5 6">
    <name type="scientific">Polymorphospora rubra</name>
    <dbReference type="NCBI Taxonomy" id="338584"/>
    <lineage>
        <taxon>Bacteria</taxon>
        <taxon>Bacillati</taxon>
        <taxon>Actinomycetota</taxon>
        <taxon>Actinomycetes</taxon>
        <taxon>Micromonosporales</taxon>
        <taxon>Micromonosporaceae</taxon>
        <taxon>Polymorphospora</taxon>
    </lineage>
</organism>
<name>A0A810MWQ4_9ACTN</name>
<accession>A0A810MWQ4</accession>
<evidence type="ECO:0000256" key="4">
    <source>
        <dbReference type="RuleBase" id="RU365031"/>
    </source>
</evidence>
<keyword evidence="2 4" id="KW-0808">Transferase</keyword>
<dbReference type="AlphaFoldDB" id="A0A810MWQ4"/>
<dbReference type="InterPro" id="IPR003679">
    <property type="entry name" value="Amioglycoside_AcTrfase"/>
</dbReference>
<comment type="similarity">
    <text evidence="1 4">Belongs to the antibiotic N-acetyltransferase family.</text>
</comment>
<dbReference type="KEGG" id="pry:Prubr_07890"/>
<protein>
    <recommendedName>
        <fullName evidence="4">Aminoglycoside N(3)-acetyltransferase</fullName>
        <ecNumber evidence="4">2.3.1.-</ecNumber>
    </recommendedName>
</protein>
<dbReference type="Proteomes" id="UP000680866">
    <property type="component" value="Chromosome"/>
</dbReference>
<evidence type="ECO:0000256" key="3">
    <source>
        <dbReference type="ARBA" id="ARBA00023315"/>
    </source>
</evidence>
<dbReference type="EMBL" id="AP023359">
    <property type="protein sequence ID" value="BCJ63768.1"/>
    <property type="molecule type" value="Genomic_DNA"/>
</dbReference>
<evidence type="ECO:0000256" key="1">
    <source>
        <dbReference type="ARBA" id="ARBA00006383"/>
    </source>
</evidence>
<dbReference type="PANTHER" id="PTHR11104:SF0">
    <property type="entry name" value="SPBETA PROPHAGE-DERIVED AMINOGLYCOSIDE N(3')-ACETYLTRANSFERASE-LIKE PROTEIN YOKD"/>
    <property type="match status" value="1"/>
</dbReference>
<comment type="catalytic activity">
    <reaction evidence="4">
        <text>a 2-deoxystreptamine antibiotic + acetyl-CoA = an N(3)-acetyl-2-deoxystreptamine antibiotic + CoA + H(+)</text>
        <dbReference type="Rhea" id="RHEA:12665"/>
        <dbReference type="ChEBI" id="CHEBI:15378"/>
        <dbReference type="ChEBI" id="CHEBI:57287"/>
        <dbReference type="ChEBI" id="CHEBI:57288"/>
        <dbReference type="ChEBI" id="CHEBI:57921"/>
        <dbReference type="ChEBI" id="CHEBI:77452"/>
        <dbReference type="EC" id="2.3.1.81"/>
    </reaction>
</comment>
<dbReference type="PANTHER" id="PTHR11104">
    <property type="entry name" value="AMINOGLYCOSIDE N3-ACETYLTRANSFERASE"/>
    <property type="match status" value="1"/>
</dbReference>
<sequence length="265" mass="28274">MARVEITQAAPATRATLAADLVRLGVQPGSVLVVHASMRPLGWVCGGPVAVVLALRDVLGPDGTLVVPTHTPDNSDPASWRNPPVPEHWWATIRDEMPGFDPAVTPSRWMGALAELVRTSPGARRSDHPQVSFAALGARADDIVAGHARAGMLGEESPLGRLYDLDADVLLLGVGHDSNTSLHLAEYRQPDPPRDRLGAAVLGGGGREWTWWDDVKLDEGDFELLGADLDGTGAVRSGEVGAARCRLMRQRAAVDFAVDWIAANR</sequence>
<evidence type="ECO:0000256" key="2">
    <source>
        <dbReference type="ARBA" id="ARBA00022679"/>
    </source>
</evidence>
<keyword evidence="6" id="KW-1185">Reference proteome</keyword>
<proteinExistence type="inferred from homology"/>
<reference evidence="5" key="1">
    <citation type="submission" date="2020-08" db="EMBL/GenBank/DDBJ databases">
        <title>Whole genome shotgun sequence of Polymorphospora rubra NBRC 101157.</title>
        <authorList>
            <person name="Komaki H."/>
            <person name="Tamura T."/>
        </authorList>
    </citation>
    <scope>NUCLEOTIDE SEQUENCE</scope>
    <source>
        <strain evidence="5">NBRC 101157</strain>
    </source>
</reference>
<dbReference type="SUPFAM" id="SSF110710">
    <property type="entry name" value="TTHA0583/YokD-like"/>
    <property type="match status" value="1"/>
</dbReference>
<dbReference type="Pfam" id="PF02522">
    <property type="entry name" value="Antibiotic_NAT"/>
    <property type="match status" value="1"/>
</dbReference>
<evidence type="ECO:0000313" key="5">
    <source>
        <dbReference type="EMBL" id="BCJ63768.1"/>
    </source>
</evidence>
<dbReference type="GO" id="GO:0046677">
    <property type="term" value="P:response to antibiotic"/>
    <property type="evidence" value="ECO:0007669"/>
    <property type="project" value="UniProtKB-KW"/>
</dbReference>
<dbReference type="InterPro" id="IPR028345">
    <property type="entry name" value="Antibiotic_NAT-like"/>
</dbReference>
<dbReference type="GO" id="GO:0046353">
    <property type="term" value="F:aminoglycoside 3-N-acetyltransferase activity"/>
    <property type="evidence" value="ECO:0007669"/>
    <property type="project" value="UniProtKB-EC"/>
</dbReference>
<dbReference type="EC" id="2.3.1.-" evidence="4"/>
<gene>
    <name evidence="5" type="ORF">Prubr_07890</name>
</gene>
<keyword evidence="4" id="KW-0046">Antibiotic resistance</keyword>